<dbReference type="EMBL" id="GBXM01038514">
    <property type="protein sequence ID" value="JAH70063.1"/>
    <property type="molecule type" value="Transcribed_RNA"/>
</dbReference>
<proteinExistence type="predicted"/>
<dbReference type="EMBL" id="GBXM01026449">
    <property type="protein sequence ID" value="JAH82128.1"/>
    <property type="molecule type" value="Transcribed_RNA"/>
</dbReference>
<name>A0A0E9VXZ4_ANGAN</name>
<reference evidence="1" key="1">
    <citation type="submission" date="2014-11" db="EMBL/GenBank/DDBJ databases">
        <authorList>
            <person name="Amaro Gonzalez C."/>
        </authorList>
    </citation>
    <scope>NUCLEOTIDE SEQUENCE</scope>
</reference>
<dbReference type="AlphaFoldDB" id="A0A0E9VXZ4"/>
<accession>A0A0E9VXZ4</accession>
<evidence type="ECO:0000313" key="1">
    <source>
        <dbReference type="EMBL" id="JAH82128.1"/>
    </source>
</evidence>
<reference evidence="1" key="2">
    <citation type="journal article" date="2015" name="Fish Shellfish Immunol.">
        <title>Early steps in the European eel (Anguilla anguilla)-Vibrio vulnificus interaction in the gills: Role of the RtxA13 toxin.</title>
        <authorList>
            <person name="Callol A."/>
            <person name="Pajuelo D."/>
            <person name="Ebbesson L."/>
            <person name="Teles M."/>
            <person name="MacKenzie S."/>
            <person name="Amaro C."/>
        </authorList>
    </citation>
    <scope>NUCLEOTIDE SEQUENCE</scope>
</reference>
<protein>
    <submittedName>
        <fullName evidence="1">Uncharacterized protein</fullName>
    </submittedName>
</protein>
<sequence length="37" mass="4155">MRLSVQVASISYAAVCFQVSRGLEKTANHINSYPIHY</sequence>
<dbReference type="EMBL" id="GBXM01026373">
    <property type="protein sequence ID" value="JAH82204.1"/>
    <property type="molecule type" value="Transcribed_RNA"/>
</dbReference>
<organism evidence="1">
    <name type="scientific">Anguilla anguilla</name>
    <name type="common">European freshwater eel</name>
    <name type="synonym">Muraena anguilla</name>
    <dbReference type="NCBI Taxonomy" id="7936"/>
    <lineage>
        <taxon>Eukaryota</taxon>
        <taxon>Metazoa</taxon>
        <taxon>Chordata</taxon>
        <taxon>Craniata</taxon>
        <taxon>Vertebrata</taxon>
        <taxon>Euteleostomi</taxon>
        <taxon>Actinopterygii</taxon>
        <taxon>Neopterygii</taxon>
        <taxon>Teleostei</taxon>
        <taxon>Anguilliformes</taxon>
        <taxon>Anguillidae</taxon>
        <taxon>Anguilla</taxon>
    </lineage>
</organism>